<protein>
    <submittedName>
        <fullName evidence="1">Uncharacterized protein</fullName>
    </submittedName>
</protein>
<evidence type="ECO:0000313" key="2">
    <source>
        <dbReference type="Proteomes" id="UP000314294"/>
    </source>
</evidence>
<proteinExistence type="predicted"/>
<reference evidence="1 2" key="1">
    <citation type="submission" date="2019-03" db="EMBL/GenBank/DDBJ databases">
        <title>First draft genome of Liparis tanakae, snailfish: a comprehensive survey of snailfish specific genes.</title>
        <authorList>
            <person name="Kim W."/>
            <person name="Song I."/>
            <person name="Jeong J.-H."/>
            <person name="Kim D."/>
            <person name="Kim S."/>
            <person name="Ryu S."/>
            <person name="Song J.Y."/>
            <person name="Lee S.K."/>
        </authorList>
    </citation>
    <scope>NUCLEOTIDE SEQUENCE [LARGE SCALE GENOMIC DNA]</scope>
    <source>
        <tissue evidence="1">Muscle</tissue>
    </source>
</reference>
<name>A0A4Z2FFA2_9TELE</name>
<sequence>MTLFSFFHWSLKSEENSCQTQNKVLGEGSFSPDLAFTEKNTTVCPGLWSLAPLQWAQHYTPGPPAVRMSRVKPSAWPRVRLPPFMKFPKARTRPRTRFTVGLSCNA</sequence>
<organism evidence="1 2">
    <name type="scientific">Liparis tanakae</name>
    <name type="common">Tanaka's snailfish</name>
    <dbReference type="NCBI Taxonomy" id="230148"/>
    <lineage>
        <taxon>Eukaryota</taxon>
        <taxon>Metazoa</taxon>
        <taxon>Chordata</taxon>
        <taxon>Craniata</taxon>
        <taxon>Vertebrata</taxon>
        <taxon>Euteleostomi</taxon>
        <taxon>Actinopterygii</taxon>
        <taxon>Neopterygii</taxon>
        <taxon>Teleostei</taxon>
        <taxon>Neoteleostei</taxon>
        <taxon>Acanthomorphata</taxon>
        <taxon>Eupercaria</taxon>
        <taxon>Perciformes</taxon>
        <taxon>Cottioidei</taxon>
        <taxon>Cottales</taxon>
        <taxon>Liparidae</taxon>
        <taxon>Liparis</taxon>
    </lineage>
</organism>
<accession>A0A4Z2FFA2</accession>
<dbReference type="AlphaFoldDB" id="A0A4Z2FFA2"/>
<dbReference type="Proteomes" id="UP000314294">
    <property type="component" value="Unassembled WGS sequence"/>
</dbReference>
<keyword evidence="2" id="KW-1185">Reference proteome</keyword>
<evidence type="ECO:0000313" key="1">
    <source>
        <dbReference type="EMBL" id="TNN39849.1"/>
    </source>
</evidence>
<dbReference type="EMBL" id="SRLO01001242">
    <property type="protein sequence ID" value="TNN39849.1"/>
    <property type="molecule type" value="Genomic_DNA"/>
</dbReference>
<gene>
    <name evidence="1" type="ORF">EYF80_049990</name>
</gene>
<comment type="caution">
    <text evidence="1">The sequence shown here is derived from an EMBL/GenBank/DDBJ whole genome shotgun (WGS) entry which is preliminary data.</text>
</comment>